<feature type="compositionally biased region" description="Polar residues" evidence="1">
    <location>
        <begin position="199"/>
        <end position="208"/>
    </location>
</feature>
<feature type="region of interest" description="Disordered" evidence="1">
    <location>
        <begin position="1"/>
        <end position="362"/>
    </location>
</feature>
<feature type="compositionally biased region" description="Pro residues" evidence="1">
    <location>
        <begin position="187"/>
        <end position="198"/>
    </location>
</feature>
<reference evidence="2" key="2">
    <citation type="submission" date="2020-05" db="EMBL/GenBank/DDBJ databases">
        <authorList>
            <person name="Kim H.-S."/>
            <person name="Proctor R.H."/>
            <person name="Brown D.W."/>
        </authorList>
    </citation>
    <scope>NUCLEOTIDE SEQUENCE</scope>
    <source>
        <strain evidence="2">NRRL 22465</strain>
    </source>
</reference>
<feature type="region of interest" description="Disordered" evidence="1">
    <location>
        <begin position="656"/>
        <end position="718"/>
    </location>
</feature>
<feature type="compositionally biased region" description="Low complexity" evidence="1">
    <location>
        <begin position="537"/>
        <end position="553"/>
    </location>
</feature>
<feature type="compositionally biased region" description="Low complexity" evidence="1">
    <location>
        <begin position="345"/>
        <end position="359"/>
    </location>
</feature>
<evidence type="ECO:0000313" key="3">
    <source>
        <dbReference type="Proteomes" id="UP000635477"/>
    </source>
</evidence>
<feature type="compositionally biased region" description="Pro residues" evidence="1">
    <location>
        <begin position="621"/>
        <end position="630"/>
    </location>
</feature>
<feature type="compositionally biased region" description="Low complexity" evidence="1">
    <location>
        <begin position="293"/>
        <end position="303"/>
    </location>
</feature>
<evidence type="ECO:0000313" key="2">
    <source>
        <dbReference type="EMBL" id="KAF4973235.1"/>
    </source>
</evidence>
<protein>
    <submittedName>
        <fullName evidence="2">Uncharacterized protein</fullName>
    </submittedName>
</protein>
<reference evidence="2" key="1">
    <citation type="journal article" date="2020" name="BMC Genomics">
        <title>Correction to: Identification and distribution of gene clusters required for synthesis of sphingolipid metabolism inhibitors in diverse species of the filamentous fungus Fusarium.</title>
        <authorList>
            <person name="Kim H.S."/>
            <person name="Lohmar J.M."/>
            <person name="Busman M."/>
            <person name="Brown D.W."/>
            <person name="Naumann T.A."/>
            <person name="Divon H.H."/>
            <person name="Lysoe E."/>
            <person name="Uhlig S."/>
            <person name="Proctor R.H."/>
        </authorList>
    </citation>
    <scope>NUCLEOTIDE SEQUENCE</scope>
    <source>
        <strain evidence="2">NRRL 22465</strain>
    </source>
</reference>
<dbReference type="OrthoDB" id="5107072at2759"/>
<feature type="compositionally biased region" description="Polar residues" evidence="1">
    <location>
        <begin position="159"/>
        <end position="171"/>
    </location>
</feature>
<feature type="compositionally biased region" description="Low complexity" evidence="1">
    <location>
        <begin position="241"/>
        <end position="274"/>
    </location>
</feature>
<name>A0A8H4XG66_9HYPO</name>
<sequence length="718" mass="74243">MAQHPYYGGNYPPPLFAAELDSQSVPSGGHVYEMCGDPAPAPLKTSKEKPSPTAQSPEQSGQAHPWPFYLENTESSKPTQDEGTDNSNKTDPPASSNSAMANPWAYFGPGPSDDAPAPAAVAPGHQYIDDRRPSEPMYKPYPGNSELTPSVPHGAWPSAGSTSPDPTTNDSAFYPAPLKLAYRPAKPVSPPAFKPYSPPASQDAQESQPKPLGYVGRTDSQSTTASVPYRPYRPHSPQPPTASAAPSANPPSASSSPAPLPAAGPQQQFAGAAPHHFYSLPATSPPPAADVNVSPRPATTAPTSPVPQLQPQPQPQVAIVGGAPVQPAPQATSPYLPSPMSPPQAHSASMTASSPATPSLNVGVPFTQAQYAAPVAAPNYSTGPMPTPSGVSAGPPPQTHLAPAVVASNPTYHPGQPSSATGAPTPAYNPGQPSPGHTNYNTPQPTYASMNVPPVSSSTGVNQPTAHPPAPYQHPAQTGPEPHRPYPQHSSTEPYPASGAIPQSPPPPYAQHIGPRPGSQPPAAGHPSPYQPPPPGGHYAPQPQYPTQQTYAPVAAPYLQGQSSFGLQPPPLPPRPSSAQGLAPTTGFGTGPTGYNPASFPPPPQTYFSPSLSSHQFIPQTMPPSLPPRPGVGKLFGSSSADKWLRKTGHVLESTLAPILQGQPGSYRPGGQYGQQGPRPYAPNFHAPHLAPQFRSVGDYERPLPGPNAPAPGGPGPN</sequence>
<feature type="compositionally biased region" description="Polar residues" evidence="1">
    <location>
        <begin position="606"/>
        <end position="619"/>
    </location>
</feature>
<feature type="compositionally biased region" description="Polar residues" evidence="1">
    <location>
        <begin position="52"/>
        <end position="62"/>
    </location>
</feature>
<accession>A0A8H4XG66</accession>
<dbReference type="Proteomes" id="UP000635477">
    <property type="component" value="Unassembled WGS sequence"/>
</dbReference>
<feature type="compositionally biased region" description="Low complexity" evidence="1">
    <location>
        <begin position="108"/>
        <end position="124"/>
    </location>
</feature>
<proteinExistence type="predicted"/>
<dbReference type="AlphaFoldDB" id="A0A8H4XG66"/>
<feature type="region of interest" description="Disordered" evidence="1">
    <location>
        <begin position="377"/>
        <end position="638"/>
    </location>
</feature>
<feature type="compositionally biased region" description="Polar residues" evidence="1">
    <location>
        <begin position="435"/>
        <end position="462"/>
    </location>
</feature>
<feature type="compositionally biased region" description="Pro residues" evidence="1">
    <location>
        <begin position="304"/>
        <end position="314"/>
    </location>
</feature>
<feature type="compositionally biased region" description="Pro residues" evidence="1">
    <location>
        <begin position="704"/>
        <end position="718"/>
    </location>
</feature>
<evidence type="ECO:0000256" key="1">
    <source>
        <dbReference type="SAM" id="MobiDB-lite"/>
    </source>
</evidence>
<feature type="compositionally biased region" description="Low complexity" evidence="1">
    <location>
        <begin position="661"/>
        <end position="683"/>
    </location>
</feature>
<organism evidence="2 3">
    <name type="scientific">Fusarium zealandicum</name>
    <dbReference type="NCBI Taxonomy" id="1053134"/>
    <lineage>
        <taxon>Eukaryota</taxon>
        <taxon>Fungi</taxon>
        <taxon>Dikarya</taxon>
        <taxon>Ascomycota</taxon>
        <taxon>Pezizomycotina</taxon>
        <taxon>Sordariomycetes</taxon>
        <taxon>Hypocreomycetidae</taxon>
        <taxon>Hypocreales</taxon>
        <taxon>Nectriaceae</taxon>
        <taxon>Fusarium</taxon>
        <taxon>Fusarium staphyleae species complex</taxon>
    </lineage>
</organism>
<feature type="compositionally biased region" description="Polar residues" evidence="1">
    <location>
        <begin position="85"/>
        <end position="100"/>
    </location>
</feature>
<keyword evidence="3" id="KW-1185">Reference proteome</keyword>
<gene>
    <name evidence="2" type="ORF">FZEAL_9379</name>
</gene>
<feature type="compositionally biased region" description="Polar residues" evidence="1">
    <location>
        <begin position="408"/>
        <end position="422"/>
    </location>
</feature>
<comment type="caution">
    <text evidence="2">The sequence shown here is derived from an EMBL/GenBank/DDBJ whole genome shotgun (WGS) entry which is preliminary data.</text>
</comment>
<dbReference type="EMBL" id="JABEYC010000866">
    <property type="protein sequence ID" value="KAF4973235.1"/>
    <property type="molecule type" value="Genomic_DNA"/>
</dbReference>